<evidence type="ECO:0000259" key="2">
    <source>
        <dbReference type="PROSITE" id="PS52045"/>
    </source>
</evidence>
<sequence>MDFSSPMISLLLHILVIVSLFCTFNCLETSSQLVNQTFQSREELHKLKKIFATRLNRINKFTLKTIQSPDEDIIDCVLTHKQPAFDHPLLKGQKPLDPPKLPKGHNKIGNLSESFQIWSLSGESCPDGTIPIRRITEQEMLITKRTRGFGTKSTEDGATHIYANAKMHGGEMYGAKATINVWIPHVESPNEFSLSQIWVMSGTSGKDLNTVEAGFVHINKRIALGAAISPTSTYNGKQFDITLSIWKDVKTGNWWLDYGSGNFIGYWPSSLFPNLKKAATEVHWGGEITNNHYPRASSTQMGSGHFAEEGFKKASYFKNMGVLDSDNTWTALFAEPIYSATNANCYSIKGGRNRDWGDHFYYGGPGKNKNCP</sequence>
<dbReference type="InterPro" id="IPR025521">
    <property type="entry name" value="Neprosin_propep"/>
</dbReference>
<accession>A0A9D4X5Y9</accession>
<dbReference type="Gramene" id="Psat05G0745200-T2">
    <property type="protein sequence ID" value="KAI5412831.1"/>
    <property type="gene ID" value="KIW84_057452"/>
</dbReference>
<dbReference type="PROSITE" id="PS52045">
    <property type="entry name" value="NEPROSIN_PEP_CD"/>
    <property type="match status" value="1"/>
</dbReference>
<protein>
    <recommendedName>
        <fullName evidence="2">Neprosin PEP catalytic domain-containing protein</fullName>
    </recommendedName>
</protein>
<comment type="caution">
    <text evidence="3">The sequence shown here is derived from an EMBL/GenBank/DDBJ whole genome shotgun (WGS) entry which is preliminary data.</text>
</comment>
<keyword evidence="1" id="KW-0732">Signal</keyword>
<feature type="signal peptide" evidence="1">
    <location>
        <begin position="1"/>
        <end position="26"/>
    </location>
</feature>
<evidence type="ECO:0000256" key="1">
    <source>
        <dbReference type="SAM" id="SignalP"/>
    </source>
</evidence>
<dbReference type="InterPro" id="IPR004314">
    <property type="entry name" value="Neprosin"/>
</dbReference>
<keyword evidence="4" id="KW-1185">Reference proteome</keyword>
<dbReference type="PANTHER" id="PTHR31589">
    <property type="entry name" value="PROTEIN, PUTATIVE (DUF239)-RELATED-RELATED"/>
    <property type="match status" value="1"/>
</dbReference>
<dbReference type="Proteomes" id="UP001058974">
    <property type="component" value="Chromosome 5"/>
</dbReference>
<dbReference type="PANTHER" id="PTHR31589:SF175">
    <property type="entry name" value="CARBOXYL-TERMINAL PEPTIDASE"/>
    <property type="match status" value="1"/>
</dbReference>
<dbReference type="Pfam" id="PF03080">
    <property type="entry name" value="Neprosin"/>
    <property type="match status" value="1"/>
</dbReference>
<dbReference type="InterPro" id="IPR053168">
    <property type="entry name" value="Glutamic_endopeptidase"/>
</dbReference>
<organism evidence="3 4">
    <name type="scientific">Pisum sativum</name>
    <name type="common">Garden pea</name>
    <name type="synonym">Lathyrus oleraceus</name>
    <dbReference type="NCBI Taxonomy" id="3888"/>
    <lineage>
        <taxon>Eukaryota</taxon>
        <taxon>Viridiplantae</taxon>
        <taxon>Streptophyta</taxon>
        <taxon>Embryophyta</taxon>
        <taxon>Tracheophyta</taxon>
        <taxon>Spermatophyta</taxon>
        <taxon>Magnoliopsida</taxon>
        <taxon>eudicotyledons</taxon>
        <taxon>Gunneridae</taxon>
        <taxon>Pentapetalae</taxon>
        <taxon>rosids</taxon>
        <taxon>fabids</taxon>
        <taxon>Fabales</taxon>
        <taxon>Fabaceae</taxon>
        <taxon>Papilionoideae</taxon>
        <taxon>50 kb inversion clade</taxon>
        <taxon>NPAAA clade</taxon>
        <taxon>Hologalegina</taxon>
        <taxon>IRL clade</taxon>
        <taxon>Fabeae</taxon>
        <taxon>Lathyrus</taxon>
    </lineage>
</organism>
<feature type="chain" id="PRO_5039381295" description="Neprosin PEP catalytic domain-containing protein" evidence="1">
    <location>
        <begin position="27"/>
        <end position="372"/>
    </location>
</feature>
<reference evidence="3 4" key="1">
    <citation type="journal article" date="2022" name="Nat. Genet.">
        <title>Improved pea reference genome and pan-genome highlight genomic features and evolutionary characteristics.</title>
        <authorList>
            <person name="Yang T."/>
            <person name="Liu R."/>
            <person name="Luo Y."/>
            <person name="Hu S."/>
            <person name="Wang D."/>
            <person name="Wang C."/>
            <person name="Pandey M.K."/>
            <person name="Ge S."/>
            <person name="Xu Q."/>
            <person name="Li N."/>
            <person name="Li G."/>
            <person name="Huang Y."/>
            <person name="Saxena R.K."/>
            <person name="Ji Y."/>
            <person name="Li M."/>
            <person name="Yan X."/>
            <person name="He Y."/>
            <person name="Liu Y."/>
            <person name="Wang X."/>
            <person name="Xiang C."/>
            <person name="Varshney R.K."/>
            <person name="Ding H."/>
            <person name="Gao S."/>
            <person name="Zong X."/>
        </authorList>
    </citation>
    <scope>NUCLEOTIDE SEQUENCE [LARGE SCALE GENOMIC DNA]</scope>
    <source>
        <strain evidence="3 4">cv. Zhongwan 6</strain>
    </source>
</reference>
<evidence type="ECO:0000313" key="4">
    <source>
        <dbReference type="Proteomes" id="UP001058974"/>
    </source>
</evidence>
<proteinExistence type="predicted"/>
<dbReference type="EMBL" id="JAMSHJ010000005">
    <property type="protein sequence ID" value="KAI5412831.1"/>
    <property type="molecule type" value="Genomic_DNA"/>
</dbReference>
<dbReference type="AlphaFoldDB" id="A0A9D4X5Y9"/>
<dbReference type="Pfam" id="PF14365">
    <property type="entry name" value="Neprosin_AP"/>
    <property type="match status" value="1"/>
</dbReference>
<feature type="domain" description="Neprosin PEP catalytic" evidence="2">
    <location>
        <begin position="153"/>
        <end position="372"/>
    </location>
</feature>
<name>A0A9D4X5Y9_PEA</name>
<gene>
    <name evidence="3" type="ORF">KIW84_057452</name>
</gene>
<evidence type="ECO:0000313" key="3">
    <source>
        <dbReference type="EMBL" id="KAI5412831.1"/>
    </source>
</evidence>